<accession>A0A1D1VLG9</accession>
<dbReference type="AlphaFoldDB" id="A0A1D1VLG9"/>
<proteinExistence type="predicted"/>
<evidence type="ECO:0000256" key="1">
    <source>
        <dbReference type="SAM" id="MobiDB-lite"/>
    </source>
</evidence>
<sequence length="107" mass="12241">MDVVSSASTQNTKVASRATINTTTDNWPNRSHTTMRLLHISTFDPFLLLIKVWTLYSIYDMPHTAPSNFSIQHPYKGTNMLHNHSNIIAKSERKKPQNIRAEYPTAK</sequence>
<evidence type="ECO:0000313" key="2">
    <source>
        <dbReference type="EMBL" id="GAV01771.1"/>
    </source>
</evidence>
<feature type="region of interest" description="Disordered" evidence="1">
    <location>
        <begin position="1"/>
        <end position="28"/>
    </location>
</feature>
<reference evidence="2 3" key="1">
    <citation type="journal article" date="2016" name="Nat. Commun.">
        <title>Extremotolerant tardigrade genome and improved radiotolerance of human cultured cells by tardigrade-unique protein.</title>
        <authorList>
            <person name="Hashimoto T."/>
            <person name="Horikawa D.D."/>
            <person name="Saito Y."/>
            <person name="Kuwahara H."/>
            <person name="Kozuka-Hata H."/>
            <person name="Shin-I T."/>
            <person name="Minakuchi Y."/>
            <person name="Ohishi K."/>
            <person name="Motoyama A."/>
            <person name="Aizu T."/>
            <person name="Enomoto A."/>
            <person name="Kondo K."/>
            <person name="Tanaka S."/>
            <person name="Hara Y."/>
            <person name="Koshikawa S."/>
            <person name="Sagara H."/>
            <person name="Miura T."/>
            <person name="Yokobori S."/>
            <person name="Miyagawa K."/>
            <person name="Suzuki Y."/>
            <person name="Kubo T."/>
            <person name="Oyama M."/>
            <person name="Kohara Y."/>
            <person name="Fujiyama A."/>
            <person name="Arakawa K."/>
            <person name="Katayama T."/>
            <person name="Toyoda A."/>
            <person name="Kunieda T."/>
        </authorList>
    </citation>
    <scope>NUCLEOTIDE SEQUENCE [LARGE SCALE GENOMIC DNA]</scope>
    <source>
        <strain evidence="2 3">YOKOZUNA-1</strain>
    </source>
</reference>
<name>A0A1D1VLG9_RAMVA</name>
<evidence type="ECO:0000313" key="3">
    <source>
        <dbReference type="Proteomes" id="UP000186922"/>
    </source>
</evidence>
<comment type="caution">
    <text evidence="2">The sequence shown here is derived from an EMBL/GenBank/DDBJ whole genome shotgun (WGS) entry which is preliminary data.</text>
</comment>
<keyword evidence="3" id="KW-1185">Reference proteome</keyword>
<organism evidence="2 3">
    <name type="scientific">Ramazzottius varieornatus</name>
    <name type="common">Water bear</name>
    <name type="synonym">Tardigrade</name>
    <dbReference type="NCBI Taxonomy" id="947166"/>
    <lineage>
        <taxon>Eukaryota</taxon>
        <taxon>Metazoa</taxon>
        <taxon>Ecdysozoa</taxon>
        <taxon>Tardigrada</taxon>
        <taxon>Eutardigrada</taxon>
        <taxon>Parachela</taxon>
        <taxon>Hypsibioidea</taxon>
        <taxon>Ramazzottiidae</taxon>
        <taxon>Ramazzottius</taxon>
    </lineage>
</organism>
<gene>
    <name evidence="2" type="primary">RvY_12429</name>
    <name evidence="2" type="synonym">RvY_12429.2</name>
    <name evidence="2" type="ORF">RvY_12429-2</name>
</gene>
<protein>
    <submittedName>
        <fullName evidence="2">Uncharacterized protein</fullName>
    </submittedName>
</protein>
<dbReference type="EMBL" id="BDGG01000007">
    <property type="protein sequence ID" value="GAV01771.1"/>
    <property type="molecule type" value="Genomic_DNA"/>
</dbReference>
<dbReference type="Proteomes" id="UP000186922">
    <property type="component" value="Unassembled WGS sequence"/>
</dbReference>